<proteinExistence type="inferred from homology"/>
<dbReference type="Proteomes" id="UP000799767">
    <property type="component" value="Unassembled WGS sequence"/>
</dbReference>
<reference evidence="5" key="1">
    <citation type="journal article" date="2020" name="Stud. Mycol.">
        <title>101 Dothideomycetes genomes: a test case for predicting lifestyles and emergence of pathogens.</title>
        <authorList>
            <person name="Haridas S."/>
            <person name="Albert R."/>
            <person name="Binder M."/>
            <person name="Bloem J."/>
            <person name="Labutti K."/>
            <person name="Salamov A."/>
            <person name="Andreopoulos B."/>
            <person name="Baker S."/>
            <person name="Barry K."/>
            <person name="Bills G."/>
            <person name="Bluhm B."/>
            <person name="Cannon C."/>
            <person name="Castanera R."/>
            <person name="Culley D."/>
            <person name="Daum C."/>
            <person name="Ezra D."/>
            <person name="Gonzalez J."/>
            <person name="Henrissat B."/>
            <person name="Kuo A."/>
            <person name="Liang C."/>
            <person name="Lipzen A."/>
            <person name="Lutzoni F."/>
            <person name="Magnuson J."/>
            <person name="Mondo S."/>
            <person name="Nolan M."/>
            <person name="Ohm R."/>
            <person name="Pangilinan J."/>
            <person name="Park H.-J."/>
            <person name="Ramirez L."/>
            <person name="Alfaro M."/>
            <person name="Sun H."/>
            <person name="Tritt A."/>
            <person name="Yoshinaga Y."/>
            <person name="Zwiers L.-H."/>
            <person name="Turgeon B."/>
            <person name="Goodwin S."/>
            <person name="Spatafora J."/>
            <person name="Crous P."/>
            <person name="Grigoriev I."/>
        </authorList>
    </citation>
    <scope>NUCLEOTIDE SEQUENCE</scope>
    <source>
        <strain evidence="5">CBS 113389</strain>
    </source>
</reference>
<accession>A0A6A6PM74</accession>
<keyword evidence="6" id="KW-1185">Reference proteome</keyword>
<gene>
    <name evidence="5" type="ORF">BDY17DRAFT_268848</name>
</gene>
<feature type="domain" description="N-acetyltransferase" evidence="4">
    <location>
        <begin position="67"/>
        <end position="220"/>
    </location>
</feature>
<dbReference type="GO" id="GO:0008080">
    <property type="term" value="F:N-acetyltransferase activity"/>
    <property type="evidence" value="ECO:0007669"/>
    <property type="project" value="InterPro"/>
</dbReference>
<dbReference type="SUPFAM" id="SSF55729">
    <property type="entry name" value="Acyl-CoA N-acyltransferases (Nat)"/>
    <property type="match status" value="1"/>
</dbReference>
<evidence type="ECO:0000256" key="3">
    <source>
        <dbReference type="ARBA" id="ARBA00023315"/>
    </source>
</evidence>
<evidence type="ECO:0000313" key="6">
    <source>
        <dbReference type="Proteomes" id="UP000799767"/>
    </source>
</evidence>
<dbReference type="PANTHER" id="PTHR13256:SF16">
    <property type="entry name" value="ALPHA_BETA-TUBULIN-N-ACETYLTRANSFERASE 9"/>
    <property type="match status" value="1"/>
</dbReference>
<dbReference type="EMBL" id="MU001638">
    <property type="protein sequence ID" value="KAF2481092.1"/>
    <property type="molecule type" value="Genomic_DNA"/>
</dbReference>
<dbReference type="PANTHER" id="PTHR13256">
    <property type="entry name" value="N-ACETYLTRANSFERASE 9"/>
    <property type="match status" value="1"/>
</dbReference>
<dbReference type="Pfam" id="PF13302">
    <property type="entry name" value="Acetyltransf_3"/>
    <property type="match status" value="1"/>
</dbReference>
<dbReference type="AlphaFoldDB" id="A0A6A6PM74"/>
<feature type="non-terminal residue" evidence="5">
    <location>
        <position position="220"/>
    </location>
</feature>
<dbReference type="RefSeq" id="XP_033587662.1">
    <property type="nucleotide sequence ID" value="XM_033731927.1"/>
</dbReference>
<dbReference type="GeneID" id="54472929"/>
<evidence type="ECO:0000256" key="2">
    <source>
        <dbReference type="ARBA" id="ARBA00022679"/>
    </source>
</evidence>
<organism evidence="5 6">
    <name type="scientific">Neohortaea acidophila</name>
    <dbReference type="NCBI Taxonomy" id="245834"/>
    <lineage>
        <taxon>Eukaryota</taxon>
        <taxon>Fungi</taxon>
        <taxon>Dikarya</taxon>
        <taxon>Ascomycota</taxon>
        <taxon>Pezizomycotina</taxon>
        <taxon>Dothideomycetes</taxon>
        <taxon>Dothideomycetidae</taxon>
        <taxon>Mycosphaerellales</taxon>
        <taxon>Teratosphaeriaceae</taxon>
        <taxon>Neohortaea</taxon>
    </lineage>
</organism>
<protein>
    <submittedName>
        <fullName evidence="5">GNAT domain-containing protein</fullName>
    </submittedName>
</protein>
<sequence>MRLNEHQALTTTQILLVPYSTHHVPTYHAWMEDEALRAATASDRLTLEEEYAMQRSWRTDRDKLTFILCLPAAECASKAVVEGRRDEVERMVGDVNLFLYEVDDDDDDDDDDDEGTRLSNGASAQRSLIGELELMIARPEHRRQGYGRAALLTFMEYILLNWERIAAEYTASEGGGARSPLAYLRVRINETNASSIRLFTSVGFQQTTEKANYFGELELR</sequence>
<keyword evidence="3" id="KW-0012">Acyltransferase</keyword>
<keyword evidence="2" id="KW-0808">Transferase</keyword>
<dbReference type="InterPro" id="IPR039135">
    <property type="entry name" value="NAT9-like"/>
</dbReference>
<comment type="similarity">
    <text evidence="1">Belongs to the acetyltransferase family. GNAT subfamily.</text>
</comment>
<dbReference type="InterPro" id="IPR016181">
    <property type="entry name" value="Acyl_CoA_acyltransferase"/>
</dbReference>
<dbReference type="OrthoDB" id="5043642at2759"/>
<dbReference type="InterPro" id="IPR000182">
    <property type="entry name" value="GNAT_dom"/>
</dbReference>
<evidence type="ECO:0000256" key="1">
    <source>
        <dbReference type="ARBA" id="ARBA00009342"/>
    </source>
</evidence>
<name>A0A6A6PM74_9PEZI</name>
<dbReference type="PROSITE" id="PS51186">
    <property type="entry name" value="GNAT"/>
    <property type="match status" value="1"/>
</dbReference>
<dbReference type="Gene3D" id="3.40.630.30">
    <property type="match status" value="1"/>
</dbReference>
<evidence type="ECO:0000259" key="4">
    <source>
        <dbReference type="PROSITE" id="PS51186"/>
    </source>
</evidence>
<evidence type="ECO:0000313" key="5">
    <source>
        <dbReference type="EMBL" id="KAF2481092.1"/>
    </source>
</evidence>